<feature type="region of interest" description="Disordered" evidence="1">
    <location>
        <begin position="279"/>
        <end position="319"/>
    </location>
</feature>
<accession>A0A812I7F5</accession>
<feature type="transmembrane region" description="Helical" evidence="2">
    <location>
        <begin position="100"/>
        <end position="119"/>
    </location>
</feature>
<proteinExistence type="predicted"/>
<evidence type="ECO:0000313" key="4">
    <source>
        <dbReference type="Proteomes" id="UP000604046"/>
    </source>
</evidence>
<dbReference type="OrthoDB" id="10369941at2759"/>
<feature type="region of interest" description="Disordered" evidence="1">
    <location>
        <begin position="178"/>
        <end position="205"/>
    </location>
</feature>
<organism evidence="3 4">
    <name type="scientific">Symbiodinium natans</name>
    <dbReference type="NCBI Taxonomy" id="878477"/>
    <lineage>
        <taxon>Eukaryota</taxon>
        <taxon>Sar</taxon>
        <taxon>Alveolata</taxon>
        <taxon>Dinophyceae</taxon>
        <taxon>Suessiales</taxon>
        <taxon>Symbiodiniaceae</taxon>
        <taxon>Symbiodinium</taxon>
    </lineage>
</organism>
<dbReference type="Proteomes" id="UP000604046">
    <property type="component" value="Unassembled WGS sequence"/>
</dbReference>
<keyword evidence="2" id="KW-0812">Transmembrane</keyword>
<sequence length="319" mass="34975">MVVQKLEGQACLRAAGLSWAASLALTLSALTLQQKPRNDPLKLRRQLEEHQSPRSHPRHSTNSMTRRSMMGFQVPGRQRTPFKRNRLYVENRAALAEARVLVLASLFWMAVYVVGPLWILPLVPLVPFVPCVQLAASRVSAVRRLGRRSRGSSGVWKAIKVALLATFLCTAFVGPPRERQPSLWDAPKAETRAEKPDNEPDDDDKLAKRVRAIAIGSAGGILLSLAVQSVLRPEPPNVPQAQLQRSSQGFSEAGPDLNWVGTLSTGVVIGLGVGFNVGTKQQPSSESQEKQHKDHKGLSRKISADKLSELQSSQTVKLE</sequence>
<feature type="region of interest" description="Disordered" evidence="1">
    <location>
        <begin position="46"/>
        <end position="68"/>
    </location>
</feature>
<evidence type="ECO:0000313" key="3">
    <source>
        <dbReference type="EMBL" id="CAE7027252.1"/>
    </source>
</evidence>
<keyword evidence="4" id="KW-1185">Reference proteome</keyword>
<dbReference type="AlphaFoldDB" id="A0A812I7F5"/>
<protein>
    <recommendedName>
        <fullName evidence="5">Transmembrane protein</fullName>
    </recommendedName>
</protein>
<keyword evidence="2" id="KW-0472">Membrane</keyword>
<evidence type="ECO:0008006" key="5">
    <source>
        <dbReference type="Google" id="ProtNLM"/>
    </source>
</evidence>
<name>A0A812I7F5_9DINO</name>
<feature type="compositionally biased region" description="Basic and acidic residues" evidence="1">
    <location>
        <begin position="187"/>
        <end position="198"/>
    </location>
</feature>
<evidence type="ECO:0000256" key="2">
    <source>
        <dbReference type="SAM" id="Phobius"/>
    </source>
</evidence>
<gene>
    <name evidence="3" type="ORF">SNAT2548_LOCUS3334</name>
</gene>
<keyword evidence="2" id="KW-1133">Transmembrane helix</keyword>
<reference evidence="3" key="1">
    <citation type="submission" date="2021-02" db="EMBL/GenBank/DDBJ databases">
        <authorList>
            <person name="Dougan E. K."/>
            <person name="Rhodes N."/>
            <person name="Thang M."/>
            <person name="Chan C."/>
        </authorList>
    </citation>
    <scope>NUCLEOTIDE SEQUENCE</scope>
</reference>
<evidence type="ECO:0000256" key="1">
    <source>
        <dbReference type="SAM" id="MobiDB-lite"/>
    </source>
</evidence>
<dbReference type="EMBL" id="CAJNDS010000202">
    <property type="protein sequence ID" value="CAE7027252.1"/>
    <property type="molecule type" value="Genomic_DNA"/>
</dbReference>
<feature type="transmembrane region" description="Helical" evidence="2">
    <location>
        <begin position="12"/>
        <end position="32"/>
    </location>
</feature>
<feature type="compositionally biased region" description="Polar residues" evidence="1">
    <location>
        <begin position="309"/>
        <end position="319"/>
    </location>
</feature>
<comment type="caution">
    <text evidence="3">The sequence shown here is derived from an EMBL/GenBank/DDBJ whole genome shotgun (WGS) entry which is preliminary data.</text>
</comment>